<comment type="caution">
    <text evidence="2">The sequence shown here is derived from an EMBL/GenBank/DDBJ whole genome shotgun (WGS) entry which is preliminary data.</text>
</comment>
<feature type="region of interest" description="Disordered" evidence="1">
    <location>
        <begin position="323"/>
        <end position="410"/>
    </location>
</feature>
<feature type="region of interest" description="Disordered" evidence="1">
    <location>
        <begin position="583"/>
        <end position="654"/>
    </location>
</feature>
<evidence type="ECO:0000313" key="3">
    <source>
        <dbReference type="Proteomes" id="UP000198211"/>
    </source>
</evidence>
<feature type="compositionally biased region" description="Polar residues" evidence="1">
    <location>
        <begin position="380"/>
        <end position="389"/>
    </location>
</feature>
<sequence>MFEDPRSLGGPFAPSDPETPSARAPSLTPTPASVVDSATRGVPGEINALPSGSVVTRGDATELSLSLRDLAKFVVGIVRQPPLRVDFHLDRRLDNASTVSESLAAVVTHHQLPPYEAELTELREEVSRRQTRYENAERVLVNETQLRTSAEADLVLRADNEDLVDRVRDQDIAVTEQAHAIHGLKDRCRSSEADCAAAMRYVDQEREHMKAGIVLYNEDLSKLRQYLDELSRGKGWILPVVADVPTPSSAVKVLYLTSDDVVTQTPGKDSSPFSSPVVSFFPRKNGRLRRSTSVASELRMRDNLEEELADDDFMLGLTNEGSAVQVTGPSHGQKRMLPRPGSRPVGKSRSLSPPPAAVPVPGGSHGSMPLAGASVKGSVADSTASSIASPATGDSAVEISSGGEVSNEEALVEDSSFGGVTGSGSIDPATSLPLASYTQSATPISRLLNEVDVDLAALDESDASFDRLWDWCAKTSGGTGTIPTEVLLGPSYLQYSLEMLEWASATEDWSRELRVLDAEQPWRNSWIDAPVEHPYNKTYEPCNHEAPFFVLSSMTRQAVISGIVVADLVAPWIDEVSVVSKAPENTPTGVAKEGSVGDETAAPSPVKAAEALTEDSFPFAPVAPATSGPGAASTENSTTPTDIEAPDHDAEEPPYDIALTSFDMLVQIATSERLASE</sequence>
<keyword evidence="3" id="KW-1185">Reference proteome</keyword>
<dbReference type="OrthoDB" id="113059at2759"/>
<evidence type="ECO:0000313" key="2">
    <source>
        <dbReference type="EMBL" id="OWZ03474.1"/>
    </source>
</evidence>
<feature type="region of interest" description="Disordered" evidence="1">
    <location>
        <begin position="1"/>
        <end position="34"/>
    </location>
</feature>
<accession>A0A225VEC2</accession>
<reference evidence="3" key="1">
    <citation type="submission" date="2017-03" db="EMBL/GenBank/DDBJ databases">
        <title>Phytopthora megakarya and P. palmivora, two closely related causual agents of cacao black pod achieved similar genome size and gene model numbers by different mechanisms.</title>
        <authorList>
            <person name="Ali S."/>
            <person name="Shao J."/>
            <person name="Larry D.J."/>
            <person name="Kronmiller B."/>
            <person name="Shen D."/>
            <person name="Strem M.D."/>
            <person name="Melnick R.L."/>
            <person name="Guiltinan M.J."/>
            <person name="Tyler B.M."/>
            <person name="Meinhardt L.W."/>
            <person name="Bailey B.A."/>
        </authorList>
    </citation>
    <scope>NUCLEOTIDE SEQUENCE [LARGE SCALE GENOMIC DNA]</scope>
    <source>
        <strain evidence="3">zdho120</strain>
    </source>
</reference>
<dbReference type="Proteomes" id="UP000198211">
    <property type="component" value="Unassembled WGS sequence"/>
</dbReference>
<dbReference type="EMBL" id="NBNE01005500">
    <property type="protein sequence ID" value="OWZ03474.1"/>
    <property type="molecule type" value="Genomic_DNA"/>
</dbReference>
<proteinExistence type="predicted"/>
<organism evidence="2 3">
    <name type="scientific">Phytophthora megakarya</name>
    <dbReference type="NCBI Taxonomy" id="4795"/>
    <lineage>
        <taxon>Eukaryota</taxon>
        <taxon>Sar</taxon>
        <taxon>Stramenopiles</taxon>
        <taxon>Oomycota</taxon>
        <taxon>Peronosporomycetes</taxon>
        <taxon>Peronosporales</taxon>
        <taxon>Peronosporaceae</taxon>
        <taxon>Phytophthora</taxon>
    </lineage>
</organism>
<name>A0A225VEC2_9STRA</name>
<dbReference type="AlphaFoldDB" id="A0A225VEC2"/>
<evidence type="ECO:0000256" key="1">
    <source>
        <dbReference type="SAM" id="MobiDB-lite"/>
    </source>
</evidence>
<protein>
    <submittedName>
        <fullName evidence="2">Uncharacterized protein</fullName>
    </submittedName>
</protein>
<gene>
    <name evidence="2" type="ORF">PHMEG_00024787</name>
</gene>